<gene>
    <name evidence="2" type="ORF">yc1106_01758</name>
</gene>
<dbReference type="EMBL" id="CP089274">
    <property type="protein sequence ID" value="USP74484.1"/>
    <property type="molecule type" value="Genomic_DNA"/>
</dbReference>
<feature type="compositionally biased region" description="Basic and acidic residues" evidence="1">
    <location>
        <begin position="366"/>
        <end position="376"/>
    </location>
</feature>
<sequence>MVLEDANNTAPEGFTDDPYPSSNDPYASSPARFPEGTRFDASNLPRPLPVIGTFMGFSERAVRFKTETTLKFAERKVGRQLNPEEAQALAFHIYKLEQTKSYFAATGAAAGTWQWYRTWDKMKYPFYQPKVEDIDKNKFGPVRGPMAQFARHAWRFSLYVVVAGQMGSIIGQLIAQPLAAVNTANDPKLEQFGVELKASSHAEGQRNAQQGREIEERRREFQEQVRNRTGGGPSPQARWGKQTPPQHDDAVDDMSPTAGNEAWGSESTRTETWESFSNESSQVTQPKQQPSSTWNRQLPPQRQPRQSSSFPFDDDASPTGGLFQDEVKTSESQSQTQSQSGESSWDRLRRGGQPIPLQKPQRQPPRRAEPKHREQAEGSTVGDSYTFVEGDEERSRERERAQQEFDARMERERQGRDFNGDDGKRW</sequence>
<protein>
    <submittedName>
        <fullName evidence="2">Uncharacterized protein</fullName>
    </submittedName>
</protein>
<feature type="region of interest" description="Disordered" evidence="1">
    <location>
        <begin position="219"/>
        <end position="426"/>
    </location>
</feature>
<feature type="compositionally biased region" description="Polar residues" evidence="1">
    <location>
        <begin position="1"/>
        <end position="10"/>
    </location>
</feature>
<evidence type="ECO:0000256" key="1">
    <source>
        <dbReference type="SAM" id="MobiDB-lite"/>
    </source>
</evidence>
<evidence type="ECO:0000313" key="2">
    <source>
        <dbReference type="EMBL" id="USP74484.1"/>
    </source>
</evidence>
<feature type="compositionally biased region" description="Low complexity" evidence="1">
    <location>
        <begin position="330"/>
        <end position="343"/>
    </location>
</feature>
<dbReference type="VEuPathDB" id="FungiDB:yc1106_01758"/>
<reference evidence="2" key="1">
    <citation type="submission" date="2021-12" db="EMBL/GenBank/DDBJ databases">
        <title>Curvularia clavata genome.</title>
        <authorList>
            <person name="Cao Y."/>
        </authorList>
    </citation>
    <scope>NUCLEOTIDE SEQUENCE</scope>
    <source>
        <strain evidence="2">Yc1106</strain>
    </source>
</reference>
<organism evidence="2 3">
    <name type="scientific">Curvularia clavata</name>
    <dbReference type="NCBI Taxonomy" id="95742"/>
    <lineage>
        <taxon>Eukaryota</taxon>
        <taxon>Fungi</taxon>
        <taxon>Dikarya</taxon>
        <taxon>Ascomycota</taxon>
        <taxon>Pezizomycotina</taxon>
        <taxon>Dothideomycetes</taxon>
        <taxon>Pleosporomycetidae</taxon>
        <taxon>Pleosporales</taxon>
        <taxon>Pleosporineae</taxon>
        <taxon>Pleosporaceae</taxon>
        <taxon>Curvularia</taxon>
    </lineage>
</organism>
<feature type="compositionally biased region" description="Low complexity" evidence="1">
    <location>
        <begin position="296"/>
        <end position="311"/>
    </location>
</feature>
<name>A0A9Q9DQA9_CURCL</name>
<dbReference type="OrthoDB" id="4204700at2759"/>
<feature type="region of interest" description="Disordered" evidence="1">
    <location>
        <begin position="1"/>
        <end position="40"/>
    </location>
</feature>
<proteinExistence type="predicted"/>
<evidence type="ECO:0000313" key="3">
    <source>
        <dbReference type="Proteomes" id="UP001056012"/>
    </source>
</evidence>
<feature type="compositionally biased region" description="Polar residues" evidence="1">
    <location>
        <begin position="273"/>
        <end position="295"/>
    </location>
</feature>
<dbReference type="AlphaFoldDB" id="A0A9Q9DQA9"/>
<keyword evidence="3" id="KW-1185">Reference proteome</keyword>
<feature type="compositionally biased region" description="Basic and acidic residues" evidence="1">
    <location>
        <begin position="393"/>
        <end position="426"/>
    </location>
</feature>
<dbReference type="Proteomes" id="UP001056012">
    <property type="component" value="Chromosome 1"/>
</dbReference>
<accession>A0A9Q9DQA9</accession>